<feature type="domain" description="ABC-2 type transporter transmembrane" evidence="6">
    <location>
        <begin position="78"/>
        <end position="214"/>
    </location>
</feature>
<keyword evidence="3 5" id="KW-1133">Transmembrane helix</keyword>
<name>A0A220MFP1_9BACL</name>
<dbReference type="GO" id="GO:0140359">
    <property type="term" value="F:ABC-type transporter activity"/>
    <property type="evidence" value="ECO:0007669"/>
    <property type="project" value="InterPro"/>
</dbReference>
<dbReference type="Proteomes" id="UP000197781">
    <property type="component" value="Chromosome"/>
</dbReference>
<dbReference type="InterPro" id="IPR013525">
    <property type="entry name" value="ABC2_TM"/>
</dbReference>
<dbReference type="Pfam" id="PF12698">
    <property type="entry name" value="ABC2_membrane_3"/>
    <property type="match status" value="1"/>
</dbReference>
<reference evidence="7 8" key="1">
    <citation type="submission" date="2016-11" db="EMBL/GenBank/DDBJ databases">
        <authorList>
            <person name="Jaros S."/>
            <person name="Januszkiewicz K."/>
            <person name="Wedrychowicz H."/>
        </authorList>
    </citation>
    <scope>NUCLEOTIDE SEQUENCE [LARGE SCALE GENOMIC DNA]</scope>
    <source>
        <strain evidence="7 8">NF2</strain>
    </source>
</reference>
<feature type="transmembrane region" description="Helical" evidence="5">
    <location>
        <begin position="151"/>
        <end position="173"/>
    </location>
</feature>
<comment type="subcellular location">
    <subcellularLocation>
        <location evidence="1">Membrane</location>
        <topology evidence="1">Multi-pass membrane protein</topology>
    </subcellularLocation>
</comment>
<evidence type="ECO:0000313" key="7">
    <source>
        <dbReference type="EMBL" id="ASJ53782.1"/>
    </source>
</evidence>
<dbReference type="RefSeq" id="WP_088907574.1">
    <property type="nucleotide sequence ID" value="NZ_CP018145.1"/>
</dbReference>
<dbReference type="PANTHER" id="PTHR37305:SF1">
    <property type="entry name" value="MEMBRANE PROTEIN"/>
    <property type="match status" value="1"/>
</dbReference>
<evidence type="ECO:0000313" key="8">
    <source>
        <dbReference type="Proteomes" id="UP000197781"/>
    </source>
</evidence>
<feature type="transmembrane region" description="Helical" evidence="5">
    <location>
        <begin position="114"/>
        <end position="139"/>
    </location>
</feature>
<dbReference type="PANTHER" id="PTHR37305">
    <property type="entry name" value="INTEGRAL MEMBRANE PROTEIN-RELATED"/>
    <property type="match status" value="1"/>
</dbReference>
<sequence>MTSHPMIRKEFNELVRTYKILIVPIVFIALMITQPITMKMLPDILANSTGLPEGAVIKIPTPSAPEVLSTAISKFSSLGTFVLILIVMGSIAGEKASGVASMVFVKPISRAKYYLAKAITYYTLTIASMLIGMGITAYYTEILFGKLDWTHVWIGTLMYIPNLFLVVTTTLCASSFFNNAVGAGGASLVFNILIFTVPQFLGKFLDMVSPGGLSNAAMMMIQENSTLSQAFITGLPGLAGVFTLNIVFFFMGWYFLERSEI</sequence>
<evidence type="ECO:0000256" key="4">
    <source>
        <dbReference type="ARBA" id="ARBA00023136"/>
    </source>
</evidence>
<feature type="transmembrane region" description="Helical" evidence="5">
    <location>
        <begin position="180"/>
        <end position="201"/>
    </location>
</feature>
<keyword evidence="4 5" id="KW-0472">Membrane</keyword>
<feature type="transmembrane region" description="Helical" evidence="5">
    <location>
        <begin position="20"/>
        <end position="38"/>
    </location>
</feature>
<dbReference type="EMBL" id="CP018145">
    <property type="protein sequence ID" value="ASJ53782.1"/>
    <property type="molecule type" value="Genomic_DNA"/>
</dbReference>
<evidence type="ECO:0000256" key="5">
    <source>
        <dbReference type="SAM" id="Phobius"/>
    </source>
</evidence>
<accession>A0A220MFP1</accession>
<feature type="transmembrane region" description="Helical" evidence="5">
    <location>
        <begin position="230"/>
        <end position="256"/>
    </location>
</feature>
<organism evidence="7 8">
    <name type="scientific">Brevibacillus formosus</name>
    <dbReference type="NCBI Taxonomy" id="54913"/>
    <lineage>
        <taxon>Bacteria</taxon>
        <taxon>Bacillati</taxon>
        <taxon>Bacillota</taxon>
        <taxon>Bacilli</taxon>
        <taxon>Bacillales</taxon>
        <taxon>Paenibacillaceae</taxon>
        <taxon>Brevibacillus</taxon>
    </lineage>
</organism>
<evidence type="ECO:0000256" key="1">
    <source>
        <dbReference type="ARBA" id="ARBA00004141"/>
    </source>
</evidence>
<keyword evidence="2 5" id="KW-0812">Transmembrane</keyword>
<proteinExistence type="predicted"/>
<gene>
    <name evidence="7" type="ORF">BP422_09580</name>
</gene>
<dbReference type="GO" id="GO:0005886">
    <property type="term" value="C:plasma membrane"/>
    <property type="evidence" value="ECO:0007669"/>
    <property type="project" value="UniProtKB-SubCell"/>
</dbReference>
<evidence type="ECO:0000256" key="3">
    <source>
        <dbReference type="ARBA" id="ARBA00022989"/>
    </source>
</evidence>
<evidence type="ECO:0000259" key="6">
    <source>
        <dbReference type="Pfam" id="PF12698"/>
    </source>
</evidence>
<protein>
    <recommendedName>
        <fullName evidence="6">ABC-2 type transporter transmembrane domain-containing protein</fullName>
    </recommendedName>
</protein>
<dbReference type="KEGG" id="bfm:BP422_09580"/>
<evidence type="ECO:0000256" key="2">
    <source>
        <dbReference type="ARBA" id="ARBA00022692"/>
    </source>
</evidence>
<dbReference type="AlphaFoldDB" id="A0A220MFP1"/>